<dbReference type="Pfam" id="PF07374">
    <property type="entry name" value="DUF1492"/>
    <property type="match status" value="1"/>
</dbReference>
<dbReference type="OrthoDB" id="3242975at2"/>
<evidence type="ECO:0000313" key="3">
    <source>
        <dbReference type="Proteomes" id="UP000218689"/>
    </source>
</evidence>
<dbReference type="AlphaFoldDB" id="A0A224X382"/>
<name>A0A224X382_9LACT</name>
<proteinExistence type="predicted"/>
<dbReference type="Proteomes" id="UP000218689">
    <property type="component" value="Unassembled WGS sequence"/>
</dbReference>
<accession>A0A224X382</accession>
<reference evidence="3" key="1">
    <citation type="submission" date="2017-08" db="EMBL/GenBank/DDBJ databases">
        <title>Draft genome sequence of Lactococcus sp. strain Rs-Y01, isolated from the gut of the lower termite Reticulitermes speratus.</title>
        <authorList>
            <person name="Ohkuma M."/>
            <person name="Yuki M."/>
        </authorList>
    </citation>
    <scope>NUCLEOTIDE SEQUENCE [LARGE SCALE GENOMIC DNA]</scope>
    <source>
        <strain evidence="3">Rs-Y01</strain>
    </source>
</reference>
<comment type="caution">
    <text evidence="2">The sequence shown here is derived from an EMBL/GenBank/DDBJ whole genome shotgun (WGS) entry which is preliminary data.</text>
</comment>
<evidence type="ECO:0000256" key="1">
    <source>
        <dbReference type="SAM" id="Coils"/>
    </source>
</evidence>
<dbReference type="InterPro" id="IPR010861">
    <property type="entry name" value="DUF1492"/>
</dbReference>
<dbReference type="EMBL" id="BEDT01000014">
    <property type="protein sequence ID" value="GAX48507.1"/>
    <property type="molecule type" value="Genomic_DNA"/>
</dbReference>
<organism evidence="2 3">
    <name type="scientific">Pseudolactococcus reticulitermitis</name>
    <dbReference type="NCBI Taxonomy" id="2025039"/>
    <lineage>
        <taxon>Bacteria</taxon>
        <taxon>Bacillati</taxon>
        <taxon>Bacillota</taxon>
        <taxon>Bacilli</taxon>
        <taxon>Lactobacillales</taxon>
        <taxon>Streptococcaceae</taxon>
        <taxon>Pseudolactococcus</taxon>
    </lineage>
</organism>
<dbReference type="SUPFAM" id="SSF88659">
    <property type="entry name" value="Sigma3 and sigma4 domains of RNA polymerase sigma factors"/>
    <property type="match status" value="1"/>
</dbReference>
<protein>
    <recommendedName>
        <fullName evidence="4">RNA polymerase sigma-70 region 4 domain-containing protein</fullName>
    </recommendedName>
</protein>
<dbReference type="RefSeq" id="WP_094785521.1">
    <property type="nucleotide sequence ID" value="NZ_BEDT01000014.1"/>
</dbReference>
<feature type="coiled-coil region" evidence="1">
    <location>
        <begin position="68"/>
        <end position="95"/>
    </location>
</feature>
<dbReference type="Gene3D" id="1.20.140.160">
    <property type="match status" value="1"/>
</dbReference>
<evidence type="ECO:0000313" key="2">
    <source>
        <dbReference type="EMBL" id="GAX48507.1"/>
    </source>
</evidence>
<gene>
    <name evidence="2" type="ORF">RsY01_2136</name>
</gene>
<keyword evidence="1" id="KW-0175">Coiled coil</keyword>
<dbReference type="InterPro" id="IPR013324">
    <property type="entry name" value="RNA_pol_sigma_r3/r4-like"/>
</dbReference>
<sequence length="142" mass="16876">MTPKNYLKQAYRLDNRIDKELLSLKELRVLAISTQTVSYEERISSPNKNTEAPFIRVLEKVYLLEGRINEQLDKFVNLKNQMQEAIDKLENIDLNIVLSYRYIHGMTWERIAEELNADVRTIYRWHTKALKLMQVPEKPIII</sequence>
<evidence type="ECO:0008006" key="4">
    <source>
        <dbReference type="Google" id="ProtNLM"/>
    </source>
</evidence>
<keyword evidence="3" id="KW-1185">Reference proteome</keyword>